<comment type="function">
    <text evidence="6">Ligates lysine onto the cytidine present at position 34 of the AUA codon-specific tRNA(Ile) that contains the anticodon CAU, in an ATP-dependent manner. Cytidine is converted to lysidine, thus changing the amino acid specificity of the tRNA from methionine to isoleucine.</text>
</comment>
<comment type="domain">
    <text evidence="6">The N-terminal region contains the highly conserved SGGXDS motif, predicted to be a P-loop motif involved in ATP binding.</text>
</comment>
<keyword evidence="6" id="KW-0963">Cytoplasm</keyword>
<gene>
    <name evidence="6" type="primary">tilS</name>
    <name evidence="8" type="ORF">SAMN04488047_10356</name>
</gene>
<keyword evidence="3 6" id="KW-0547">Nucleotide-binding</keyword>
<keyword evidence="1 6" id="KW-0436">Ligase</keyword>
<protein>
    <recommendedName>
        <fullName evidence="6">tRNA(Ile)-lysidine synthase</fullName>
        <ecNumber evidence="6">6.3.4.19</ecNumber>
    </recommendedName>
    <alternativeName>
        <fullName evidence="6">tRNA(Ile)-2-lysyl-cytidine synthase</fullName>
    </alternativeName>
    <alternativeName>
        <fullName evidence="6">tRNA(Ile)-lysidine synthetase</fullName>
    </alternativeName>
</protein>
<dbReference type="InterPro" id="IPR014729">
    <property type="entry name" value="Rossmann-like_a/b/a_fold"/>
</dbReference>
<dbReference type="GO" id="GO:0032267">
    <property type="term" value="F:tRNA(Ile)-lysidine synthase activity"/>
    <property type="evidence" value="ECO:0007669"/>
    <property type="project" value="UniProtKB-EC"/>
</dbReference>
<dbReference type="InterPro" id="IPR011063">
    <property type="entry name" value="TilS/TtcA_N"/>
</dbReference>
<dbReference type="SUPFAM" id="SSF52402">
    <property type="entry name" value="Adenine nucleotide alpha hydrolases-like"/>
    <property type="match status" value="1"/>
</dbReference>
<dbReference type="Proteomes" id="UP000199356">
    <property type="component" value="Unassembled WGS sequence"/>
</dbReference>
<evidence type="ECO:0000256" key="3">
    <source>
        <dbReference type="ARBA" id="ARBA00022741"/>
    </source>
</evidence>
<proteinExistence type="inferred from homology"/>
<dbReference type="AlphaFoldDB" id="A0A1I5N243"/>
<evidence type="ECO:0000256" key="1">
    <source>
        <dbReference type="ARBA" id="ARBA00022598"/>
    </source>
</evidence>
<comment type="subcellular location">
    <subcellularLocation>
        <location evidence="6">Cytoplasm</location>
    </subcellularLocation>
</comment>
<evidence type="ECO:0000313" key="9">
    <source>
        <dbReference type="Proteomes" id="UP000199356"/>
    </source>
</evidence>
<keyword evidence="4 6" id="KW-0067">ATP-binding</keyword>
<keyword evidence="2 6" id="KW-0819">tRNA processing</keyword>
<dbReference type="CDD" id="cd01992">
    <property type="entry name" value="TilS_N"/>
    <property type="match status" value="1"/>
</dbReference>
<dbReference type="EC" id="6.3.4.19" evidence="6"/>
<dbReference type="OrthoDB" id="9807403at2"/>
<dbReference type="GO" id="GO:0006400">
    <property type="term" value="P:tRNA modification"/>
    <property type="evidence" value="ECO:0007669"/>
    <property type="project" value="UniProtKB-UniRule"/>
</dbReference>
<dbReference type="PANTHER" id="PTHR43033:SF1">
    <property type="entry name" value="TRNA(ILE)-LYSIDINE SYNTHASE-RELATED"/>
    <property type="match status" value="1"/>
</dbReference>
<dbReference type="GO" id="GO:0005737">
    <property type="term" value="C:cytoplasm"/>
    <property type="evidence" value="ECO:0007669"/>
    <property type="project" value="UniProtKB-SubCell"/>
</dbReference>
<evidence type="ECO:0000259" key="7">
    <source>
        <dbReference type="Pfam" id="PF01171"/>
    </source>
</evidence>
<evidence type="ECO:0000256" key="5">
    <source>
        <dbReference type="ARBA" id="ARBA00048539"/>
    </source>
</evidence>
<feature type="domain" description="tRNA(Ile)-lysidine/2-thiocytidine synthase N-terminal" evidence="7">
    <location>
        <begin position="26"/>
        <end position="201"/>
    </location>
</feature>
<dbReference type="PANTHER" id="PTHR43033">
    <property type="entry name" value="TRNA(ILE)-LYSIDINE SYNTHASE-RELATED"/>
    <property type="match status" value="1"/>
</dbReference>
<dbReference type="EMBL" id="FOXA01000003">
    <property type="protein sequence ID" value="SFP15767.1"/>
    <property type="molecule type" value="Genomic_DNA"/>
</dbReference>
<comment type="similarity">
    <text evidence="6">Belongs to the tRNA(Ile)-lysidine synthase family.</text>
</comment>
<dbReference type="Gene3D" id="3.40.50.620">
    <property type="entry name" value="HUPs"/>
    <property type="match status" value="1"/>
</dbReference>
<evidence type="ECO:0000313" key="8">
    <source>
        <dbReference type="EMBL" id="SFP15767.1"/>
    </source>
</evidence>
<name>A0A1I5N243_9RHOB</name>
<reference evidence="8 9" key="1">
    <citation type="submission" date="2016-10" db="EMBL/GenBank/DDBJ databases">
        <authorList>
            <person name="de Groot N.N."/>
        </authorList>
    </citation>
    <scope>NUCLEOTIDE SEQUENCE [LARGE SCALE GENOMIC DNA]</scope>
    <source>
        <strain evidence="8 9">DSM 19547</strain>
    </source>
</reference>
<sequence>MSGRPRLDAPALDHLNAERAAGRPLGVAVSGGSDSTALLLLLSDIFGADALRAVTVDHGLRSEAADEARAVSRLCAARDIPHDTLRWEGWTGQGNLQDQARRARYGLLTDWAAGQGVAAVALGHTQDDNAETFVMGLARGAGLDGLTGMRPGFRRDGVTFLRPLLGTRREALREYLRGQGVGWCDDPSNEDPAYDRVRVRRALATLEELGIGAAHLSRSIANLRDTRAALARTLADWARVHVAQDRGDLLIDAGGLGGLPPDMARRLLNAALRWVSGADYPPRAESVMQIVTSPSVDRTLHGCLLRGDGARLRISREPEAAKRAGSVATTALWDGRWRLDGPHAPELDVSALTEADLPLCPDWRDTGLPRASLAASPAVRRGGELVAAPLAGLRDGWSAELANGRDDFAAAGFSH</sequence>
<dbReference type="Pfam" id="PF01171">
    <property type="entry name" value="ATP_bind_3"/>
    <property type="match status" value="1"/>
</dbReference>
<evidence type="ECO:0000256" key="2">
    <source>
        <dbReference type="ARBA" id="ARBA00022694"/>
    </source>
</evidence>
<dbReference type="InterPro" id="IPR012094">
    <property type="entry name" value="tRNA_Ile_lys_synt"/>
</dbReference>
<accession>A0A1I5N243</accession>
<evidence type="ECO:0000256" key="6">
    <source>
        <dbReference type="HAMAP-Rule" id="MF_01161"/>
    </source>
</evidence>
<feature type="binding site" evidence="6">
    <location>
        <begin position="30"/>
        <end position="35"/>
    </location>
    <ligand>
        <name>ATP</name>
        <dbReference type="ChEBI" id="CHEBI:30616"/>
    </ligand>
</feature>
<organism evidence="8 9">
    <name type="scientific">Tranquillimonas alkanivorans</name>
    <dbReference type="NCBI Taxonomy" id="441119"/>
    <lineage>
        <taxon>Bacteria</taxon>
        <taxon>Pseudomonadati</taxon>
        <taxon>Pseudomonadota</taxon>
        <taxon>Alphaproteobacteria</taxon>
        <taxon>Rhodobacterales</taxon>
        <taxon>Roseobacteraceae</taxon>
        <taxon>Tranquillimonas</taxon>
    </lineage>
</organism>
<keyword evidence="9" id="KW-1185">Reference proteome</keyword>
<dbReference type="InterPro" id="IPR012795">
    <property type="entry name" value="tRNA_Ile_lys_synt_N"/>
</dbReference>
<dbReference type="RefSeq" id="WP_093418841.1">
    <property type="nucleotide sequence ID" value="NZ_FOXA01000003.1"/>
</dbReference>
<comment type="catalytic activity">
    <reaction evidence="5 6">
        <text>cytidine(34) in tRNA(Ile2) + L-lysine + ATP = lysidine(34) in tRNA(Ile2) + AMP + diphosphate + H(+)</text>
        <dbReference type="Rhea" id="RHEA:43744"/>
        <dbReference type="Rhea" id="RHEA-COMP:10625"/>
        <dbReference type="Rhea" id="RHEA-COMP:10670"/>
        <dbReference type="ChEBI" id="CHEBI:15378"/>
        <dbReference type="ChEBI" id="CHEBI:30616"/>
        <dbReference type="ChEBI" id="CHEBI:32551"/>
        <dbReference type="ChEBI" id="CHEBI:33019"/>
        <dbReference type="ChEBI" id="CHEBI:82748"/>
        <dbReference type="ChEBI" id="CHEBI:83665"/>
        <dbReference type="ChEBI" id="CHEBI:456215"/>
        <dbReference type="EC" id="6.3.4.19"/>
    </reaction>
</comment>
<dbReference type="GO" id="GO:0005524">
    <property type="term" value="F:ATP binding"/>
    <property type="evidence" value="ECO:0007669"/>
    <property type="project" value="UniProtKB-UniRule"/>
</dbReference>
<evidence type="ECO:0000256" key="4">
    <source>
        <dbReference type="ARBA" id="ARBA00022840"/>
    </source>
</evidence>
<dbReference type="NCBIfam" id="TIGR02432">
    <property type="entry name" value="lysidine_TilS_N"/>
    <property type="match status" value="1"/>
</dbReference>
<dbReference type="HAMAP" id="MF_01161">
    <property type="entry name" value="tRNA_Ile_lys_synt"/>
    <property type="match status" value="1"/>
</dbReference>
<dbReference type="STRING" id="441119.SAMN04488047_10356"/>